<keyword evidence="2" id="KW-1185">Reference proteome</keyword>
<reference evidence="1 2" key="2">
    <citation type="journal article" date="2022" name="Mol. Ecol. Resour.">
        <title>The genomes of chicory, endive, great burdock and yacon provide insights into Asteraceae paleo-polyploidization history and plant inulin production.</title>
        <authorList>
            <person name="Fan W."/>
            <person name="Wang S."/>
            <person name="Wang H."/>
            <person name="Wang A."/>
            <person name="Jiang F."/>
            <person name="Liu H."/>
            <person name="Zhao H."/>
            <person name="Xu D."/>
            <person name="Zhang Y."/>
        </authorList>
    </citation>
    <scope>NUCLEOTIDE SEQUENCE [LARGE SCALE GENOMIC DNA]</scope>
    <source>
        <strain evidence="2">cv. Yunnan</strain>
        <tissue evidence="1">Leaves</tissue>
    </source>
</reference>
<protein>
    <submittedName>
        <fullName evidence="1">Uncharacterized protein</fullName>
    </submittedName>
</protein>
<dbReference type="EMBL" id="CM042019">
    <property type="protein sequence ID" value="KAI3824727.1"/>
    <property type="molecule type" value="Genomic_DNA"/>
</dbReference>
<evidence type="ECO:0000313" key="2">
    <source>
        <dbReference type="Proteomes" id="UP001056120"/>
    </source>
</evidence>
<name>A0ACB9JXG2_9ASTR</name>
<evidence type="ECO:0000313" key="1">
    <source>
        <dbReference type="EMBL" id="KAI3824727.1"/>
    </source>
</evidence>
<gene>
    <name evidence="1" type="ORF">L1987_06198</name>
</gene>
<sequence length="210" mass="23343">MIIGLLCVQEDPQDRPTMPGVLCMLGTDIESLPDPKEPAFVSRKRVLSSISCIRACIVLCWINESSHSYGGDNRVGSLCHALECLYARVDKFNMILEELYFVIVSGGNVCKNHNGSYYGVTASQIGGIGSTSRSYRPLNNVKISIHYNVFSQDEVYVHFDDNSIDEINGSRNDNYVIVYMALFCQDIVCVFVLSIGSNMTGLGIVVRHWL</sequence>
<reference evidence="2" key="1">
    <citation type="journal article" date="2022" name="Mol. Ecol. Resour.">
        <title>The genomes of chicory, endive, great burdock and yacon provide insights into Asteraceae palaeo-polyploidization history and plant inulin production.</title>
        <authorList>
            <person name="Fan W."/>
            <person name="Wang S."/>
            <person name="Wang H."/>
            <person name="Wang A."/>
            <person name="Jiang F."/>
            <person name="Liu H."/>
            <person name="Zhao H."/>
            <person name="Xu D."/>
            <person name="Zhang Y."/>
        </authorList>
    </citation>
    <scope>NUCLEOTIDE SEQUENCE [LARGE SCALE GENOMIC DNA]</scope>
    <source>
        <strain evidence="2">cv. Yunnan</strain>
    </source>
</reference>
<dbReference type="Proteomes" id="UP001056120">
    <property type="component" value="Linkage Group LG02"/>
</dbReference>
<accession>A0ACB9JXG2</accession>
<comment type="caution">
    <text evidence="1">The sequence shown here is derived from an EMBL/GenBank/DDBJ whole genome shotgun (WGS) entry which is preliminary data.</text>
</comment>
<organism evidence="1 2">
    <name type="scientific">Smallanthus sonchifolius</name>
    <dbReference type="NCBI Taxonomy" id="185202"/>
    <lineage>
        <taxon>Eukaryota</taxon>
        <taxon>Viridiplantae</taxon>
        <taxon>Streptophyta</taxon>
        <taxon>Embryophyta</taxon>
        <taxon>Tracheophyta</taxon>
        <taxon>Spermatophyta</taxon>
        <taxon>Magnoliopsida</taxon>
        <taxon>eudicotyledons</taxon>
        <taxon>Gunneridae</taxon>
        <taxon>Pentapetalae</taxon>
        <taxon>asterids</taxon>
        <taxon>campanulids</taxon>
        <taxon>Asterales</taxon>
        <taxon>Asteraceae</taxon>
        <taxon>Asteroideae</taxon>
        <taxon>Heliantheae alliance</taxon>
        <taxon>Millerieae</taxon>
        <taxon>Smallanthus</taxon>
    </lineage>
</organism>
<proteinExistence type="predicted"/>